<reference evidence="2 3" key="1">
    <citation type="journal article" date="2018" name="Nat. Biotechnol.">
        <title>A standardized bacterial taxonomy based on genome phylogeny substantially revises the tree of life.</title>
        <authorList>
            <person name="Parks D.H."/>
            <person name="Chuvochina M."/>
            <person name="Waite D.W."/>
            <person name="Rinke C."/>
            <person name="Skarshewski A."/>
            <person name="Chaumeil P.A."/>
            <person name="Hugenholtz P."/>
        </authorList>
    </citation>
    <scope>NUCLEOTIDE SEQUENCE [LARGE SCALE GENOMIC DNA]</scope>
    <source>
        <strain evidence="2">UBA9375</strain>
    </source>
</reference>
<sequence length="328" mass="36370">MVVANSEYVDVFRTGAVSIDRWRTENPDIRPDLSGADLSGADLTETNLVGADLSGAILIGADLSGADLVGANLAGANLEKADLCFADLCNADLSWVNFHGSNLREVDFNGARYQNTLWVNVDLSRAVNLEMVIHSGPSTLGMDTLMSSKGHIPAEFLQGCGLSNELIEYIAGHFEQTALDFFSCFICYSPEDAAFAERLYSALQARGIRCWLDEKQTLHATGTSIQRGMKILDKVLLCTSRYSLQSDWVNLEIERAFDNEDREFKRDTNVIHSLLPLNLDQHLFEGWEHQQKETLCNRVAGDFQGNDSDPAVFDREVERLVSILQSNP</sequence>
<dbReference type="InterPro" id="IPR001646">
    <property type="entry name" value="5peptide_repeat"/>
</dbReference>
<dbReference type="PANTHER" id="PTHR14136:SF17">
    <property type="entry name" value="BTB_POZ DOMAIN-CONTAINING PROTEIN KCTD9"/>
    <property type="match status" value="1"/>
</dbReference>
<evidence type="ECO:0000313" key="3">
    <source>
        <dbReference type="Proteomes" id="UP000263642"/>
    </source>
</evidence>
<evidence type="ECO:0000259" key="1">
    <source>
        <dbReference type="Pfam" id="PF13676"/>
    </source>
</evidence>
<feature type="domain" description="TIR" evidence="1">
    <location>
        <begin position="185"/>
        <end position="280"/>
    </location>
</feature>
<dbReference type="InterPro" id="IPR035897">
    <property type="entry name" value="Toll_tir_struct_dom_sf"/>
</dbReference>
<proteinExistence type="predicted"/>
<dbReference type="SUPFAM" id="SSF52200">
    <property type="entry name" value="Toll/Interleukin receptor TIR domain"/>
    <property type="match status" value="1"/>
</dbReference>
<accession>A0A3D3RFP1</accession>
<dbReference type="Pfam" id="PF00805">
    <property type="entry name" value="Pentapeptide"/>
    <property type="match status" value="1"/>
</dbReference>
<dbReference type="InterPro" id="IPR051082">
    <property type="entry name" value="Pentapeptide-BTB/POZ_domain"/>
</dbReference>
<gene>
    <name evidence="2" type="ORF">DIT97_33350</name>
</gene>
<dbReference type="AlphaFoldDB" id="A0A3D3RFP1"/>
<dbReference type="Gene3D" id="2.160.20.80">
    <property type="entry name" value="E3 ubiquitin-protein ligase SopA"/>
    <property type="match status" value="1"/>
</dbReference>
<name>A0A3D3RFP1_9PLAN</name>
<dbReference type="Pfam" id="PF13676">
    <property type="entry name" value="TIR_2"/>
    <property type="match status" value="1"/>
</dbReference>
<dbReference type="GO" id="GO:0007165">
    <property type="term" value="P:signal transduction"/>
    <property type="evidence" value="ECO:0007669"/>
    <property type="project" value="InterPro"/>
</dbReference>
<dbReference type="Gene3D" id="3.40.50.10140">
    <property type="entry name" value="Toll/interleukin-1 receptor homology (TIR) domain"/>
    <property type="match status" value="1"/>
</dbReference>
<dbReference type="EMBL" id="DQAY01000203">
    <property type="protein sequence ID" value="HCO27651.1"/>
    <property type="molecule type" value="Genomic_DNA"/>
</dbReference>
<evidence type="ECO:0000313" key="2">
    <source>
        <dbReference type="EMBL" id="HCO27651.1"/>
    </source>
</evidence>
<dbReference type="PANTHER" id="PTHR14136">
    <property type="entry name" value="BTB_POZ DOMAIN-CONTAINING PROTEIN KCTD9"/>
    <property type="match status" value="1"/>
</dbReference>
<comment type="caution">
    <text evidence="2">The sequence shown here is derived from an EMBL/GenBank/DDBJ whole genome shotgun (WGS) entry which is preliminary data.</text>
</comment>
<dbReference type="InterPro" id="IPR000157">
    <property type="entry name" value="TIR_dom"/>
</dbReference>
<dbReference type="Proteomes" id="UP000263642">
    <property type="component" value="Unassembled WGS sequence"/>
</dbReference>
<organism evidence="2 3">
    <name type="scientific">Gimesia maris</name>
    <dbReference type="NCBI Taxonomy" id="122"/>
    <lineage>
        <taxon>Bacteria</taxon>
        <taxon>Pseudomonadati</taxon>
        <taxon>Planctomycetota</taxon>
        <taxon>Planctomycetia</taxon>
        <taxon>Planctomycetales</taxon>
        <taxon>Planctomycetaceae</taxon>
        <taxon>Gimesia</taxon>
    </lineage>
</organism>
<dbReference type="SUPFAM" id="SSF141571">
    <property type="entry name" value="Pentapeptide repeat-like"/>
    <property type="match status" value="1"/>
</dbReference>
<protein>
    <recommendedName>
        <fullName evidence="1">TIR domain-containing protein</fullName>
    </recommendedName>
</protein>